<dbReference type="InterPro" id="IPR003165">
    <property type="entry name" value="Piwi"/>
</dbReference>
<evidence type="ECO:0000313" key="2">
    <source>
        <dbReference type="EMBL" id="KAH0625196.1"/>
    </source>
</evidence>
<sequence length="157" mass="18161">MRILLGRKTDLEDPNCLWLWLGRKTFVASSLKPTGACKILLLGQLLTQRPLDLNGKYMLAQATNQLNRGLYDFFLISQLTRQGSVNPTYYNVVYDDNGLKPDHMQRLTYKMCHLYYNWTGLIRVPAPCQYANKLTFLVGQSIHREPSLELADKLFYL</sequence>
<evidence type="ECO:0000313" key="3">
    <source>
        <dbReference type="Proteomes" id="UP000826234"/>
    </source>
</evidence>
<keyword evidence="3" id="KW-1185">Reference proteome</keyword>
<dbReference type="SMART" id="SM00950">
    <property type="entry name" value="Piwi"/>
    <property type="match status" value="1"/>
</dbReference>
<comment type="caution">
    <text evidence="2">The sequence shown here is derived from an EMBL/GenBank/DDBJ whole genome shotgun (WGS) entry which is preliminary data.</text>
</comment>
<feature type="domain" description="Piwi" evidence="1">
    <location>
        <begin position="71"/>
        <end position="143"/>
    </location>
</feature>
<organism evidence="2 3">
    <name type="scientific">Phrynosoma platyrhinos</name>
    <name type="common">Desert horned lizard</name>
    <dbReference type="NCBI Taxonomy" id="52577"/>
    <lineage>
        <taxon>Eukaryota</taxon>
        <taxon>Metazoa</taxon>
        <taxon>Chordata</taxon>
        <taxon>Craniata</taxon>
        <taxon>Vertebrata</taxon>
        <taxon>Euteleostomi</taxon>
        <taxon>Lepidosauria</taxon>
        <taxon>Squamata</taxon>
        <taxon>Bifurcata</taxon>
        <taxon>Unidentata</taxon>
        <taxon>Episquamata</taxon>
        <taxon>Toxicofera</taxon>
        <taxon>Iguania</taxon>
        <taxon>Phrynosomatidae</taxon>
        <taxon>Phrynosomatinae</taxon>
        <taxon>Phrynosoma</taxon>
    </lineage>
</organism>
<dbReference type="Proteomes" id="UP000826234">
    <property type="component" value="Unassembled WGS sequence"/>
</dbReference>
<gene>
    <name evidence="2" type="ORF">JD844_033417</name>
</gene>
<dbReference type="InterPro" id="IPR012337">
    <property type="entry name" value="RNaseH-like_sf"/>
</dbReference>
<dbReference type="EMBL" id="JAIPUX010001232">
    <property type="protein sequence ID" value="KAH0625196.1"/>
    <property type="molecule type" value="Genomic_DNA"/>
</dbReference>
<evidence type="ECO:0000259" key="1">
    <source>
        <dbReference type="PROSITE" id="PS50822"/>
    </source>
</evidence>
<accession>A0ABQ7T730</accession>
<dbReference type="PANTHER" id="PTHR22891">
    <property type="entry name" value="EUKARYOTIC TRANSLATION INITIATION FACTOR 2C"/>
    <property type="match status" value="1"/>
</dbReference>
<dbReference type="PROSITE" id="PS50822">
    <property type="entry name" value="PIWI"/>
    <property type="match status" value="1"/>
</dbReference>
<dbReference type="Pfam" id="PF02171">
    <property type="entry name" value="Piwi"/>
    <property type="match status" value="1"/>
</dbReference>
<proteinExistence type="predicted"/>
<dbReference type="Gene3D" id="3.30.420.10">
    <property type="entry name" value="Ribonuclease H-like superfamily/Ribonuclease H"/>
    <property type="match status" value="1"/>
</dbReference>
<reference evidence="2 3" key="1">
    <citation type="journal article" date="2022" name="Gigascience">
        <title>A chromosome-level genome assembly and annotation of the desert horned lizard, Phrynosoma platyrhinos, provides insight into chromosomal rearrangements among reptiles.</title>
        <authorList>
            <person name="Koochekian N."/>
            <person name="Ascanio A."/>
            <person name="Farleigh K."/>
            <person name="Card D.C."/>
            <person name="Schield D.R."/>
            <person name="Castoe T.A."/>
            <person name="Jezkova T."/>
        </authorList>
    </citation>
    <scope>NUCLEOTIDE SEQUENCE [LARGE SCALE GENOMIC DNA]</scope>
    <source>
        <strain evidence="2">NK-2021</strain>
    </source>
</reference>
<dbReference type="SUPFAM" id="SSF53098">
    <property type="entry name" value="Ribonuclease H-like"/>
    <property type="match status" value="1"/>
</dbReference>
<dbReference type="InterPro" id="IPR036397">
    <property type="entry name" value="RNaseH_sf"/>
</dbReference>
<protein>
    <recommendedName>
        <fullName evidence="1">Piwi domain-containing protein</fullName>
    </recommendedName>
</protein>
<name>A0ABQ7T730_PHRPL</name>